<dbReference type="SUPFAM" id="SSF52172">
    <property type="entry name" value="CheY-like"/>
    <property type="match status" value="1"/>
</dbReference>
<dbReference type="CDD" id="cd00156">
    <property type="entry name" value="REC"/>
    <property type="match status" value="1"/>
</dbReference>
<dbReference type="Proteomes" id="UP001050975">
    <property type="component" value="Unassembled WGS sequence"/>
</dbReference>
<dbReference type="RefSeq" id="WP_226579859.1">
    <property type="nucleotide sequence ID" value="NZ_BLAY01000034.1"/>
</dbReference>
<dbReference type="InterPro" id="IPR050595">
    <property type="entry name" value="Bact_response_regulator"/>
</dbReference>
<accession>A0AAV3XAP7</accession>
<protein>
    <submittedName>
        <fullName evidence="4">Cyclic diguanylate phosphodiesterase (EAL) domain protein</fullName>
    </submittedName>
</protein>
<reference evidence="4" key="1">
    <citation type="submission" date="2019-10" db="EMBL/GenBank/DDBJ databases">
        <title>Draft genome sequece of Microseira wollei NIES-4236.</title>
        <authorList>
            <person name="Yamaguchi H."/>
            <person name="Suzuki S."/>
            <person name="Kawachi M."/>
        </authorList>
    </citation>
    <scope>NUCLEOTIDE SEQUENCE</scope>
    <source>
        <strain evidence="4">NIES-4236</strain>
    </source>
</reference>
<feature type="modified residue" description="4-aspartylphosphate" evidence="2">
    <location>
        <position position="52"/>
    </location>
</feature>
<dbReference type="InterPro" id="IPR001789">
    <property type="entry name" value="Sig_transdc_resp-reg_receiver"/>
</dbReference>
<dbReference type="PROSITE" id="PS50110">
    <property type="entry name" value="RESPONSE_REGULATORY"/>
    <property type="match status" value="1"/>
</dbReference>
<evidence type="ECO:0000259" key="3">
    <source>
        <dbReference type="PROSITE" id="PS50110"/>
    </source>
</evidence>
<keyword evidence="5" id="KW-1185">Reference proteome</keyword>
<sequence>MKKILLIEDDEYLRLLIESFLKYEGFNVLTAENGFIGLVLAKEQKPDLIVCDIKMPVLDGYGVLENLRKDLKIGKIPVFFMSFYADEEMIERAYQLGVNDYLKKPVDLNELLAKIRQQLNLN</sequence>
<dbReference type="InterPro" id="IPR011006">
    <property type="entry name" value="CheY-like_superfamily"/>
</dbReference>
<evidence type="ECO:0000256" key="1">
    <source>
        <dbReference type="ARBA" id="ARBA00022553"/>
    </source>
</evidence>
<name>A0AAV3XAP7_9CYAN</name>
<evidence type="ECO:0000313" key="4">
    <source>
        <dbReference type="EMBL" id="GET37785.1"/>
    </source>
</evidence>
<evidence type="ECO:0000313" key="5">
    <source>
        <dbReference type="Proteomes" id="UP001050975"/>
    </source>
</evidence>
<dbReference type="PANTHER" id="PTHR44591">
    <property type="entry name" value="STRESS RESPONSE REGULATOR PROTEIN 1"/>
    <property type="match status" value="1"/>
</dbReference>
<gene>
    <name evidence="4" type="ORF">MiSe_25390</name>
</gene>
<keyword evidence="1 2" id="KW-0597">Phosphoprotein</keyword>
<dbReference type="GO" id="GO:0000160">
    <property type="term" value="P:phosphorelay signal transduction system"/>
    <property type="evidence" value="ECO:0007669"/>
    <property type="project" value="InterPro"/>
</dbReference>
<dbReference type="Gene3D" id="3.40.50.2300">
    <property type="match status" value="1"/>
</dbReference>
<proteinExistence type="predicted"/>
<dbReference type="SMART" id="SM00448">
    <property type="entry name" value="REC"/>
    <property type="match status" value="1"/>
</dbReference>
<dbReference type="EMBL" id="BLAY01000034">
    <property type="protein sequence ID" value="GET37785.1"/>
    <property type="molecule type" value="Genomic_DNA"/>
</dbReference>
<comment type="caution">
    <text evidence="4">The sequence shown here is derived from an EMBL/GenBank/DDBJ whole genome shotgun (WGS) entry which is preliminary data.</text>
</comment>
<dbReference type="PANTHER" id="PTHR44591:SF3">
    <property type="entry name" value="RESPONSE REGULATORY DOMAIN-CONTAINING PROTEIN"/>
    <property type="match status" value="1"/>
</dbReference>
<dbReference type="Pfam" id="PF00072">
    <property type="entry name" value="Response_reg"/>
    <property type="match status" value="1"/>
</dbReference>
<evidence type="ECO:0000256" key="2">
    <source>
        <dbReference type="PROSITE-ProRule" id="PRU00169"/>
    </source>
</evidence>
<organism evidence="4 5">
    <name type="scientific">Microseira wollei NIES-4236</name>
    <dbReference type="NCBI Taxonomy" id="2530354"/>
    <lineage>
        <taxon>Bacteria</taxon>
        <taxon>Bacillati</taxon>
        <taxon>Cyanobacteriota</taxon>
        <taxon>Cyanophyceae</taxon>
        <taxon>Oscillatoriophycideae</taxon>
        <taxon>Aerosakkonematales</taxon>
        <taxon>Aerosakkonemataceae</taxon>
        <taxon>Microseira</taxon>
    </lineage>
</organism>
<feature type="domain" description="Response regulatory" evidence="3">
    <location>
        <begin position="3"/>
        <end position="119"/>
    </location>
</feature>
<dbReference type="AlphaFoldDB" id="A0AAV3XAP7"/>